<evidence type="ECO:0000313" key="2">
    <source>
        <dbReference type="Proteomes" id="UP000790709"/>
    </source>
</evidence>
<sequence>MAGFLRKKATIDKKNAGVGAKQAQPQPPPPKVAELPPSLPPLFARFATKNTLEPGSPFDPWSSKISLPTSLGKLSQEPDLSLTSADQTSDGWNEWRVYSAQNTFNGMVVPDQTPVEPRSHGTAGLSNYSTGTTAPHPRQKPAIPAPAPSNHPLHSFQEKPTHTGPGSTLAPSTDVSSKPPHSTSVRPSVVSSRSPVLEVSSRQAREESPSHPIVPSKTLSSRTVQPVVPSAKPSVPVYRSLPSNPAARLPKAAATVPESPGSTFSTSTLTASHVPSFSSAATRHQLPSPPTSQDLAHTHTPRSPEKNHGASPAQNITRQVQPGTYSSLGSSTTHTNSTYTDATRRTSTFVTAHSASSIPATKQIDVINLDGQARPSSATRPAHSHPPSSTPRSPTFLRTLPSVVLSLPVPNAPV</sequence>
<organism evidence="1 2">
    <name type="scientific">Leucogyrophana mollusca</name>
    <dbReference type="NCBI Taxonomy" id="85980"/>
    <lineage>
        <taxon>Eukaryota</taxon>
        <taxon>Fungi</taxon>
        <taxon>Dikarya</taxon>
        <taxon>Basidiomycota</taxon>
        <taxon>Agaricomycotina</taxon>
        <taxon>Agaricomycetes</taxon>
        <taxon>Agaricomycetidae</taxon>
        <taxon>Boletales</taxon>
        <taxon>Boletales incertae sedis</taxon>
        <taxon>Leucogyrophana</taxon>
    </lineage>
</organism>
<accession>A0ACB8BL14</accession>
<protein>
    <submittedName>
        <fullName evidence="1">Uncharacterized protein</fullName>
    </submittedName>
</protein>
<gene>
    <name evidence="1" type="ORF">BV22DRAFT_449177</name>
</gene>
<name>A0ACB8BL14_9AGAM</name>
<proteinExistence type="predicted"/>
<dbReference type="EMBL" id="MU266406">
    <property type="protein sequence ID" value="KAH7925238.1"/>
    <property type="molecule type" value="Genomic_DNA"/>
</dbReference>
<reference evidence="1" key="1">
    <citation type="journal article" date="2021" name="New Phytol.">
        <title>Evolutionary innovations through gain and loss of genes in the ectomycorrhizal Boletales.</title>
        <authorList>
            <person name="Wu G."/>
            <person name="Miyauchi S."/>
            <person name="Morin E."/>
            <person name="Kuo A."/>
            <person name="Drula E."/>
            <person name="Varga T."/>
            <person name="Kohler A."/>
            <person name="Feng B."/>
            <person name="Cao Y."/>
            <person name="Lipzen A."/>
            <person name="Daum C."/>
            <person name="Hundley H."/>
            <person name="Pangilinan J."/>
            <person name="Johnson J."/>
            <person name="Barry K."/>
            <person name="LaButti K."/>
            <person name="Ng V."/>
            <person name="Ahrendt S."/>
            <person name="Min B."/>
            <person name="Choi I.G."/>
            <person name="Park H."/>
            <person name="Plett J.M."/>
            <person name="Magnuson J."/>
            <person name="Spatafora J.W."/>
            <person name="Nagy L.G."/>
            <person name="Henrissat B."/>
            <person name="Grigoriev I.V."/>
            <person name="Yang Z.L."/>
            <person name="Xu J."/>
            <person name="Martin F.M."/>
        </authorList>
    </citation>
    <scope>NUCLEOTIDE SEQUENCE</scope>
    <source>
        <strain evidence="1">KUC20120723A-06</strain>
    </source>
</reference>
<keyword evidence="2" id="KW-1185">Reference proteome</keyword>
<dbReference type="Proteomes" id="UP000790709">
    <property type="component" value="Unassembled WGS sequence"/>
</dbReference>
<comment type="caution">
    <text evidence="1">The sequence shown here is derived from an EMBL/GenBank/DDBJ whole genome shotgun (WGS) entry which is preliminary data.</text>
</comment>
<evidence type="ECO:0000313" key="1">
    <source>
        <dbReference type="EMBL" id="KAH7925238.1"/>
    </source>
</evidence>